<protein>
    <recommendedName>
        <fullName evidence="4">Class F sortase</fullName>
    </recommendedName>
</protein>
<name>A0A0A1DQ40_NOCSI</name>
<evidence type="ECO:0000313" key="3">
    <source>
        <dbReference type="Proteomes" id="UP000030300"/>
    </source>
</evidence>
<gene>
    <name evidence="2" type="ORF">KR76_26960</name>
</gene>
<dbReference type="InterPro" id="IPR042001">
    <property type="entry name" value="Sortase_F"/>
</dbReference>
<dbReference type="Gene3D" id="2.40.260.10">
    <property type="entry name" value="Sortase"/>
    <property type="match status" value="1"/>
</dbReference>
<proteinExistence type="predicted"/>
<dbReference type="EMBL" id="CP009896">
    <property type="protein sequence ID" value="AIY19501.2"/>
    <property type="molecule type" value="Genomic_DNA"/>
</dbReference>
<organism evidence="2 3">
    <name type="scientific">Nocardioides simplex</name>
    <name type="common">Arthrobacter simplex</name>
    <dbReference type="NCBI Taxonomy" id="2045"/>
    <lineage>
        <taxon>Bacteria</taxon>
        <taxon>Bacillati</taxon>
        <taxon>Actinomycetota</taxon>
        <taxon>Actinomycetes</taxon>
        <taxon>Propionibacteriales</taxon>
        <taxon>Nocardioidaceae</taxon>
        <taxon>Pimelobacter</taxon>
    </lineage>
</organism>
<feature type="region of interest" description="Disordered" evidence="1">
    <location>
        <begin position="196"/>
        <end position="228"/>
    </location>
</feature>
<dbReference type="InterPro" id="IPR023365">
    <property type="entry name" value="Sortase_dom-sf"/>
</dbReference>
<accession>A0A0A1DQ40</accession>
<keyword evidence="3" id="KW-1185">Reference proteome</keyword>
<evidence type="ECO:0000256" key="1">
    <source>
        <dbReference type="SAM" id="MobiDB-lite"/>
    </source>
</evidence>
<dbReference type="AlphaFoldDB" id="A0A0A1DQ40"/>
<evidence type="ECO:0000313" key="2">
    <source>
        <dbReference type="EMBL" id="AIY19501.2"/>
    </source>
</evidence>
<dbReference type="Proteomes" id="UP000030300">
    <property type="component" value="Chromosome"/>
</dbReference>
<evidence type="ECO:0008006" key="4">
    <source>
        <dbReference type="Google" id="ProtNLM"/>
    </source>
</evidence>
<dbReference type="CDD" id="cd05829">
    <property type="entry name" value="Sortase_F"/>
    <property type="match status" value="1"/>
</dbReference>
<sequence length="660" mass="70052">MAAEAHQGSIRVTGAVCVDADTIQATYRWSWSNVPRASYGTRVVRKTGTTAFEGSWSGRGGAPLTTVSTASGSVSWTVTLRRAQFSGGNGPWEYVYAPWTDGYTGNRYNDTRVEGVDWNRCAPPAPARDATAAVSTTPPTCDTAETLVLGRTANATWGTPTRTTGPGAYSVVATATDGHVFADGARTRTFTGSLADRRSGQECAGPAPADERQTRPVAGTPDCGPRTVTSWTEERSRSYAWSEAEGRYVPGAWSTWTKVAGSERTAPATDEQCPPAAIPDATAAVSTTPPTCDTAETLVLGRTANATWGTPTRTTGPGAYSVVATATDGHVFADGARTRTFTGSLADRRSGQECAGPAPAAEVESRTVPGAPDCVTRTVTSWSEERSRGYEWSAAENRYLPGAWTPWTRTPGSEQTVPATDQQCPPRPAVPVAVRGAVAKLDKCGRNDFYRAAKVTGIRYVVGRSTVPQGVWVKARTKVVKVRVLAASPAYRVVGKKVIKVRFPYTRSCAAPPVTSPATGARPAARTASSRLVIPRTGTDAKVVTVPVRRGQLAVGRELTGTVYTWNQGDPPCDPLGTTVYAGHAWRAGAGVADRWGSLRPGDRFRVGGCSFRVTKVAHWPATRSVKGLFRVDGAPRVVLIACKPGDYSQRTMVFARKTG</sequence>
<dbReference type="KEGG" id="psim:KR76_26960"/>
<dbReference type="HOGENOM" id="CLU_415513_0_0_11"/>
<reference evidence="2 3" key="1">
    <citation type="journal article" date="2015" name="Genome Announc.">
        <title>Complete Genome Sequence of Steroid-Transforming Nocardioides simplex VKM Ac-2033D.</title>
        <authorList>
            <person name="Shtratnikova V.Y."/>
            <person name="Schelkunov M.I."/>
            <person name="Pekov Y.A."/>
            <person name="Fokina V.V."/>
            <person name="Logacheva M.D."/>
            <person name="Sokolov S.L."/>
            <person name="Bragin E.Y."/>
            <person name="Ashapkin V.V."/>
            <person name="Donova M.V."/>
        </authorList>
    </citation>
    <scope>NUCLEOTIDE SEQUENCE [LARGE SCALE GENOMIC DNA]</scope>
    <source>
        <strain evidence="2 3">VKM Ac-2033D</strain>
    </source>
</reference>